<evidence type="ECO:0000313" key="2">
    <source>
        <dbReference type="EMBL" id="KAF0689674.1"/>
    </source>
</evidence>
<keyword evidence="1" id="KW-0175">Coiled coil</keyword>
<keyword evidence="4" id="KW-1185">Reference proteome</keyword>
<reference evidence="2" key="2">
    <citation type="submission" date="2019-06" db="EMBL/GenBank/DDBJ databases">
        <title>Genomics analysis of Aphanomyces spp. identifies a new class of oomycete effector associated with host adaptation.</title>
        <authorList>
            <person name="Gaulin E."/>
        </authorList>
    </citation>
    <scope>NUCLEOTIDE SEQUENCE</scope>
    <source>
        <strain evidence="2">CBS 578.67</strain>
    </source>
</reference>
<feature type="coiled-coil region" evidence="1">
    <location>
        <begin position="26"/>
        <end position="90"/>
    </location>
</feature>
<accession>A0A485LC57</accession>
<dbReference type="EMBL" id="CAADRA010006444">
    <property type="protein sequence ID" value="VFT95643.1"/>
    <property type="molecule type" value="Genomic_DNA"/>
</dbReference>
<sequence>MVDCEPPDEGLMKRRLRERLKMQRYRKRLVDEAVVLRADVAQLERLVDEKMRRRRSRGSNALFLTWKEIAKSLEDESELVKQDYRALKRHVDAQQAMALALKQWVAASAPALLKGPTGHVQTWRQVTLCAHPASRARAFEWIAQQLHHNTDRMLQRCLFPATSSSDVIDDFLIDASNLDQHGLQYIWRDQRDVPYSLDAVRDVYARPHYIESVGTSDAAWAARDGIAQVVAADQQMLAANFDGSLRYGHDTMGGRALVHTLACEFNEPNRCVFVAQNIHDDELLPNDAVRRNRMTWSVEFVLERLGPHRTKIRSLNVMTQLFSKDGFVPLEEEALVWGLNVHAIDDVASVERRVNQHIQHMCTARKNNYEGGVREAMMLSSQQPK</sequence>
<gene>
    <name evidence="3" type="primary">Aste57867_18911</name>
    <name evidence="2" type="ORF">As57867_018847</name>
    <name evidence="3" type="ORF">ASTE57867_18911</name>
</gene>
<proteinExistence type="predicted"/>
<dbReference type="Proteomes" id="UP000332933">
    <property type="component" value="Unassembled WGS sequence"/>
</dbReference>
<protein>
    <submittedName>
        <fullName evidence="3">Aste57867_18911 protein</fullName>
    </submittedName>
</protein>
<name>A0A485LC57_9STRA</name>
<evidence type="ECO:0000256" key="1">
    <source>
        <dbReference type="SAM" id="Coils"/>
    </source>
</evidence>
<organism evidence="3 4">
    <name type="scientific">Aphanomyces stellatus</name>
    <dbReference type="NCBI Taxonomy" id="120398"/>
    <lineage>
        <taxon>Eukaryota</taxon>
        <taxon>Sar</taxon>
        <taxon>Stramenopiles</taxon>
        <taxon>Oomycota</taxon>
        <taxon>Saprolegniomycetes</taxon>
        <taxon>Saprolegniales</taxon>
        <taxon>Verrucalvaceae</taxon>
        <taxon>Aphanomyces</taxon>
    </lineage>
</organism>
<reference evidence="3 4" key="1">
    <citation type="submission" date="2019-03" db="EMBL/GenBank/DDBJ databases">
        <authorList>
            <person name="Gaulin E."/>
            <person name="Dumas B."/>
        </authorList>
    </citation>
    <scope>NUCLEOTIDE SEQUENCE [LARGE SCALE GENOMIC DNA]</scope>
    <source>
        <strain evidence="3">CBS 568.67</strain>
    </source>
</reference>
<evidence type="ECO:0000313" key="4">
    <source>
        <dbReference type="Proteomes" id="UP000332933"/>
    </source>
</evidence>
<evidence type="ECO:0000313" key="3">
    <source>
        <dbReference type="EMBL" id="VFT95643.1"/>
    </source>
</evidence>
<dbReference type="EMBL" id="VJMH01006423">
    <property type="protein sequence ID" value="KAF0689674.1"/>
    <property type="molecule type" value="Genomic_DNA"/>
</dbReference>
<dbReference type="AlphaFoldDB" id="A0A485LC57"/>